<evidence type="ECO:0000256" key="1">
    <source>
        <dbReference type="ARBA" id="ARBA00004651"/>
    </source>
</evidence>
<evidence type="ECO:0000313" key="10">
    <source>
        <dbReference type="Proteomes" id="UP001230951"/>
    </source>
</evidence>
<feature type="transmembrane region" description="Helical" evidence="6">
    <location>
        <begin position="163"/>
        <end position="184"/>
    </location>
</feature>
<evidence type="ECO:0000313" key="8">
    <source>
        <dbReference type="EMBL" id="MDP9906197.1"/>
    </source>
</evidence>
<dbReference type="InterPro" id="IPR036259">
    <property type="entry name" value="MFS_trans_sf"/>
</dbReference>
<evidence type="ECO:0000313" key="9">
    <source>
        <dbReference type="EMBL" id="MDQ0182245.1"/>
    </source>
</evidence>
<feature type="transmembrane region" description="Helical" evidence="6">
    <location>
        <begin position="298"/>
        <end position="319"/>
    </location>
</feature>
<keyword evidence="3 6" id="KW-1133">Transmembrane helix</keyword>
<evidence type="ECO:0000256" key="2">
    <source>
        <dbReference type="ARBA" id="ARBA00022692"/>
    </source>
</evidence>
<dbReference type="Gene3D" id="1.20.1250.20">
    <property type="entry name" value="MFS general substrate transporter like domains"/>
    <property type="match status" value="1"/>
</dbReference>
<evidence type="ECO:0000313" key="11">
    <source>
        <dbReference type="Proteomes" id="UP001242995"/>
    </source>
</evidence>
<feature type="domain" description="Major facilitator superfamily (MFS) profile" evidence="7">
    <location>
        <begin position="35"/>
        <end position="440"/>
    </location>
</feature>
<dbReference type="EMBL" id="JAUSTF010000010">
    <property type="protein sequence ID" value="MDQ0182245.1"/>
    <property type="molecule type" value="Genomic_DNA"/>
</dbReference>
<dbReference type="EMBL" id="JAUSRG010000010">
    <property type="protein sequence ID" value="MDP9906197.1"/>
    <property type="molecule type" value="Genomic_DNA"/>
</dbReference>
<dbReference type="InterPro" id="IPR011701">
    <property type="entry name" value="MFS"/>
</dbReference>
<feature type="transmembrane region" description="Helical" evidence="6">
    <location>
        <begin position="102"/>
        <end position="119"/>
    </location>
</feature>
<feature type="transmembrane region" description="Helical" evidence="6">
    <location>
        <begin position="190"/>
        <end position="210"/>
    </location>
</feature>
<gene>
    <name evidence="8" type="ORF">J2S90_003176</name>
    <name evidence="9" type="ORF">J2S93_003692</name>
</gene>
<dbReference type="GO" id="GO:0005886">
    <property type="term" value="C:plasma membrane"/>
    <property type="evidence" value="ECO:0007669"/>
    <property type="project" value="UniProtKB-SubCell"/>
</dbReference>
<evidence type="ECO:0000256" key="5">
    <source>
        <dbReference type="SAM" id="MobiDB-lite"/>
    </source>
</evidence>
<comment type="caution">
    <text evidence="8">The sequence shown here is derived from an EMBL/GenBank/DDBJ whole genome shotgun (WGS) entry which is preliminary data.</text>
</comment>
<dbReference type="PANTHER" id="PTHR23508">
    <property type="entry name" value="CARBOXYLIC ACID TRANSPORTER PROTEIN HOMOLOG"/>
    <property type="match status" value="1"/>
</dbReference>
<reference evidence="8 10" key="1">
    <citation type="submission" date="2023-07" db="EMBL/GenBank/DDBJ databases">
        <title>Sorghum-associated microbial communities from plants grown in Nebraska, USA.</title>
        <authorList>
            <person name="Schachtman D."/>
        </authorList>
    </citation>
    <scope>NUCLEOTIDE SEQUENCE</scope>
    <source>
        <strain evidence="8">DS1006</strain>
        <strain evidence="9 10">DS1016</strain>
    </source>
</reference>
<dbReference type="RefSeq" id="WP_306962560.1">
    <property type="nucleotide sequence ID" value="NZ_JAUSRG010000010.1"/>
</dbReference>
<dbReference type="CDD" id="cd17365">
    <property type="entry name" value="MFS_PcaK_like"/>
    <property type="match status" value="1"/>
</dbReference>
<proteinExistence type="predicted"/>
<feature type="transmembrane region" description="Helical" evidence="6">
    <location>
        <begin position="258"/>
        <end position="278"/>
    </location>
</feature>
<feature type="transmembrane region" description="Helical" evidence="6">
    <location>
        <begin position="350"/>
        <end position="374"/>
    </location>
</feature>
<dbReference type="PROSITE" id="PS50850">
    <property type="entry name" value="MFS"/>
    <property type="match status" value="1"/>
</dbReference>
<dbReference type="InterPro" id="IPR020846">
    <property type="entry name" value="MFS_dom"/>
</dbReference>
<feature type="transmembrane region" description="Helical" evidence="6">
    <location>
        <begin position="414"/>
        <end position="435"/>
    </location>
</feature>
<evidence type="ECO:0000259" key="7">
    <source>
        <dbReference type="PROSITE" id="PS50850"/>
    </source>
</evidence>
<feature type="region of interest" description="Disordered" evidence="5">
    <location>
        <begin position="1"/>
        <end position="23"/>
    </location>
</feature>
<name>A0AAW8DJN1_9MICC</name>
<keyword evidence="2 6" id="KW-0812">Transmembrane</keyword>
<evidence type="ECO:0000256" key="4">
    <source>
        <dbReference type="ARBA" id="ARBA00023136"/>
    </source>
</evidence>
<feature type="compositionally biased region" description="Polar residues" evidence="5">
    <location>
        <begin position="1"/>
        <end position="11"/>
    </location>
</feature>
<keyword evidence="10" id="KW-1185">Reference proteome</keyword>
<keyword evidence="4 6" id="KW-0472">Membrane</keyword>
<protein>
    <submittedName>
        <fullName evidence="8">AAHS family benzoate transporter-like MFS transporter</fullName>
    </submittedName>
</protein>
<dbReference type="SUPFAM" id="SSF103473">
    <property type="entry name" value="MFS general substrate transporter"/>
    <property type="match status" value="1"/>
</dbReference>
<dbReference type="GO" id="GO:0046943">
    <property type="term" value="F:carboxylic acid transmembrane transporter activity"/>
    <property type="evidence" value="ECO:0007669"/>
    <property type="project" value="TreeGrafter"/>
</dbReference>
<evidence type="ECO:0000256" key="3">
    <source>
        <dbReference type="ARBA" id="ARBA00022989"/>
    </source>
</evidence>
<dbReference type="Proteomes" id="UP001230951">
    <property type="component" value="Unassembled WGS sequence"/>
</dbReference>
<comment type="subcellular location">
    <subcellularLocation>
        <location evidence="1">Cell membrane</location>
        <topology evidence="1">Multi-pass membrane protein</topology>
    </subcellularLocation>
</comment>
<dbReference type="AlphaFoldDB" id="A0AAW8DJN1"/>
<evidence type="ECO:0000256" key="6">
    <source>
        <dbReference type="SAM" id="Phobius"/>
    </source>
</evidence>
<feature type="transmembrane region" description="Helical" evidence="6">
    <location>
        <begin position="326"/>
        <end position="344"/>
    </location>
</feature>
<organism evidence="8 11">
    <name type="scientific">Arthrobacter bambusae</name>
    <dbReference type="NCBI Taxonomy" id="1338426"/>
    <lineage>
        <taxon>Bacteria</taxon>
        <taxon>Bacillati</taxon>
        <taxon>Actinomycetota</taxon>
        <taxon>Actinomycetes</taxon>
        <taxon>Micrococcales</taxon>
        <taxon>Micrococcaceae</taxon>
        <taxon>Arthrobacter</taxon>
    </lineage>
</organism>
<dbReference type="Proteomes" id="UP001242995">
    <property type="component" value="Unassembled WGS sequence"/>
</dbReference>
<feature type="transmembrane region" description="Helical" evidence="6">
    <location>
        <begin position="386"/>
        <end position="408"/>
    </location>
</feature>
<accession>A0AAW8DJN1</accession>
<dbReference type="Pfam" id="PF07690">
    <property type="entry name" value="MFS_1"/>
    <property type="match status" value="1"/>
</dbReference>
<feature type="transmembrane region" description="Helical" evidence="6">
    <location>
        <begin position="131"/>
        <end position="151"/>
    </location>
</feature>
<sequence length="467" mass="48413">MDETTETSILQSSPPSPGGAPPGALAGRVRSGAWVIACCWFAIMVDGYDLIVYGTVVPALISGQWALTPAQAGQIGSLALAGMMIGALLAGALTDRIGRRRLMIACVAWFSVGMALSALSPSPELFGLTRLASGIGLGGLMPTAIAMTLEYARAGRRSTANAVMFSGYSIGGILASLSAIWILQASGWRTMFWIGAALGAVLLIVILAALPESVTFLVGRGRRAEATALAARYGIQVPDPVPDGAERTGVRALLDRRYAATTILFWLVVAFGLLLVYGLNTWLAQIMREAGYPLGTSLAFLLALNAGAILGTPLLGLVADRIGSRIVVAGMFAGAAVSILLLMIRFPTPVLLALVTVAGACTIGTQTLLTAFIGSFYPERLRAAGLGWALGIGRIGAIAGPLYGGLILSTGWGLQANFLAFAVPALLASVLVMLIRRRGHGGTVNVTAAVQQTPSVESAEKDTARQH</sequence>
<feature type="transmembrane region" description="Helical" evidence="6">
    <location>
        <begin position="73"/>
        <end position="93"/>
    </location>
</feature>
<dbReference type="PANTHER" id="PTHR23508:SF10">
    <property type="entry name" value="CARBOXYLIC ACID TRANSPORTER PROTEIN HOMOLOG"/>
    <property type="match status" value="1"/>
</dbReference>